<gene>
    <name evidence="3" type="ORF">ACE5IX_14040</name>
</gene>
<keyword evidence="3" id="KW-0489">Methyltransferase</keyword>
<proteinExistence type="predicted"/>
<dbReference type="Pfam" id="PF13847">
    <property type="entry name" value="Methyltransf_31"/>
    <property type="match status" value="1"/>
</dbReference>
<dbReference type="InterPro" id="IPR025714">
    <property type="entry name" value="Methyltranfer_dom"/>
</dbReference>
<dbReference type="CDD" id="cd02440">
    <property type="entry name" value="AdoMet_MTases"/>
    <property type="match status" value="1"/>
</dbReference>
<name>A0ABV5BQQ3_9LEPT</name>
<sequence>MEDNVFNRLASMYDTEERIQLAKIISEAVKPEIQGSKKGTLLDYGCGTGLVGLELHSLVDRLFLVDSSEQMLEIVKEKITRNNIANAETIHADLRKSDIDIRADLILASLVLLHVPVLGGLLKNLRTILNKSGKLIIVDFDKNELVHHPKIHNGFTHEELESLLLGAGFHGVKIRTFHRGKNIFMNQDASLLISTSFT</sequence>
<evidence type="ECO:0000313" key="4">
    <source>
        <dbReference type="Proteomes" id="UP001580391"/>
    </source>
</evidence>
<dbReference type="Proteomes" id="UP001580391">
    <property type="component" value="Unassembled WGS sequence"/>
</dbReference>
<keyword evidence="4" id="KW-1185">Reference proteome</keyword>
<dbReference type="InterPro" id="IPR029063">
    <property type="entry name" value="SAM-dependent_MTases_sf"/>
</dbReference>
<feature type="domain" description="Methyltransferase" evidence="2">
    <location>
        <begin position="37"/>
        <end position="153"/>
    </location>
</feature>
<organism evidence="3 4">
    <name type="scientific">Leptospira wolffii</name>
    <dbReference type="NCBI Taxonomy" id="409998"/>
    <lineage>
        <taxon>Bacteria</taxon>
        <taxon>Pseudomonadati</taxon>
        <taxon>Spirochaetota</taxon>
        <taxon>Spirochaetia</taxon>
        <taxon>Leptospirales</taxon>
        <taxon>Leptospiraceae</taxon>
        <taxon>Leptospira</taxon>
    </lineage>
</organism>
<evidence type="ECO:0000256" key="1">
    <source>
        <dbReference type="ARBA" id="ARBA00022679"/>
    </source>
</evidence>
<dbReference type="PANTHER" id="PTHR43861:SF3">
    <property type="entry name" value="PUTATIVE (AFU_ORTHOLOGUE AFUA_2G14390)-RELATED"/>
    <property type="match status" value="1"/>
</dbReference>
<protein>
    <submittedName>
        <fullName evidence="3">Class I SAM-dependent DNA methyltransferase</fullName>
    </submittedName>
</protein>
<evidence type="ECO:0000259" key="2">
    <source>
        <dbReference type="Pfam" id="PF13847"/>
    </source>
</evidence>
<dbReference type="GO" id="GO:0032259">
    <property type="term" value="P:methylation"/>
    <property type="evidence" value="ECO:0007669"/>
    <property type="project" value="UniProtKB-KW"/>
</dbReference>
<dbReference type="Gene3D" id="3.40.50.150">
    <property type="entry name" value="Vaccinia Virus protein VP39"/>
    <property type="match status" value="1"/>
</dbReference>
<dbReference type="RefSeq" id="WP_375517363.1">
    <property type="nucleotide sequence ID" value="NZ_JBHILI010000008.1"/>
</dbReference>
<dbReference type="SUPFAM" id="SSF53335">
    <property type="entry name" value="S-adenosyl-L-methionine-dependent methyltransferases"/>
    <property type="match status" value="1"/>
</dbReference>
<accession>A0ABV5BQQ3</accession>
<dbReference type="PANTHER" id="PTHR43861">
    <property type="entry name" value="TRANS-ACONITATE 2-METHYLTRANSFERASE-RELATED"/>
    <property type="match status" value="1"/>
</dbReference>
<keyword evidence="1" id="KW-0808">Transferase</keyword>
<comment type="caution">
    <text evidence="3">The sequence shown here is derived from an EMBL/GenBank/DDBJ whole genome shotgun (WGS) entry which is preliminary data.</text>
</comment>
<evidence type="ECO:0000313" key="3">
    <source>
        <dbReference type="EMBL" id="MFB5737639.1"/>
    </source>
</evidence>
<dbReference type="GO" id="GO:0008168">
    <property type="term" value="F:methyltransferase activity"/>
    <property type="evidence" value="ECO:0007669"/>
    <property type="project" value="UniProtKB-KW"/>
</dbReference>
<dbReference type="EMBL" id="JBHILJ010000007">
    <property type="protein sequence ID" value="MFB5737639.1"/>
    <property type="molecule type" value="Genomic_DNA"/>
</dbReference>
<reference evidence="3 4" key="1">
    <citation type="submission" date="2024-09" db="EMBL/GenBank/DDBJ databases">
        <title>Taxonomic and Genotyping Characterization of Leptospira Strains isolated from Multiple Sources in Colombia highlights the importance of intermediate species.</title>
        <authorList>
            <person name="Torres Higuera L."/>
            <person name="Rojas Tapias D."/>
            <person name="Jimenez Velasquez S."/>
            <person name="Renjifo Ibanez C."/>
        </authorList>
    </citation>
    <scope>NUCLEOTIDE SEQUENCE [LARGE SCALE GENOMIC DNA]</scope>
    <source>
        <strain evidence="3 4">Lep080</strain>
    </source>
</reference>